<dbReference type="Proteomes" id="UP000177953">
    <property type="component" value="Unassembled WGS sequence"/>
</dbReference>
<dbReference type="AlphaFoldDB" id="A0A1F6MB67"/>
<protein>
    <recommendedName>
        <fullName evidence="2 3">Small ribosomal subunit protein bS6</fullName>
    </recommendedName>
</protein>
<dbReference type="CDD" id="cd00473">
    <property type="entry name" value="bS6"/>
    <property type="match status" value="1"/>
</dbReference>
<dbReference type="InterPro" id="IPR020814">
    <property type="entry name" value="Ribosomal_S6_plastid/chlpt"/>
</dbReference>
<dbReference type="GO" id="GO:0019843">
    <property type="term" value="F:rRNA binding"/>
    <property type="evidence" value="ECO:0007669"/>
    <property type="project" value="UniProtKB-UniRule"/>
</dbReference>
<dbReference type="GO" id="GO:0003735">
    <property type="term" value="F:structural constituent of ribosome"/>
    <property type="evidence" value="ECO:0007669"/>
    <property type="project" value="InterPro"/>
</dbReference>
<dbReference type="SUPFAM" id="SSF54995">
    <property type="entry name" value="Ribosomal protein S6"/>
    <property type="match status" value="1"/>
</dbReference>
<dbReference type="InterPro" id="IPR035980">
    <property type="entry name" value="Ribosomal_bS6_sf"/>
</dbReference>
<dbReference type="GO" id="GO:1990904">
    <property type="term" value="C:ribonucleoprotein complex"/>
    <property type="evidence" value="ECO:0007669"/>
    <property type="project" value="UniProtKB-KW"/>
</dbReference>
<organism evidence="4 5">
    <name type="scientific">Candidatus Magasanikbacteria bacterium RIFCSPHIGHO2_01_FULL_47_8</name>
    <dbReference type="NCBI Taxonomy" id="1798673"/>
    <lineage>
        <taxon>Bacteria</taxon>
        <taxon>Candidatus Magasanikiibacteriota</taxon>
    </lineage>
</organism>
<dbReference type="EMBL" id="MFPU01000078">
    <property type="protein sequence ID" value="OGH68854.1"/>
    <property type="molecule type" value="Genomic_DNA"/>
</dbReference>
<evidence type="ECO:0000256" key="3">
    <source>
        <dbReference type="HAMAP-Rule" id="MF_00360"/>
    </source>
</evidence>
<evidence type="ECO:0000256" key="1">
    <source>
        <dbReference type="ARBA" id="ARBA00009512"/>
    </source>
</evidence>
<dbReference type="HAMAP" id="MF_00360">
    <property type="entry name" value="Ribosomal_bS6"/>
    <property type="match status" value="1"/>
</dbReference>
<name>A0A1F6MB67_9BACT</name>
<proteinExistence type="inferred from homology"/>
<evidence type="ECO:0000313" key="5">
    <source>
        <dbReference type="Proteomes" id="UP000177953"/>
    </source>
</evidence>
<dbReference type="Pfam" id="PF01250">
    <property type="entry name" value="Ribosomal_S6"/>
    <property type="match status" value="1"/>
</dbReference>
<reference evidence="4 5" key="1">
    <citation type="journal article" date="2016" name="Nat. Commun.">
        <title>Thousands of microbial genomes shed light on interconnected biogeochemical processes in an aquifer system.</title>
        <authorList>
            <person name="Anantharaman K."/>
            <person name="Brown C.T."/>
            <person name="Hug L.A."/>
            <person name="Sharon I."/>
            <person name="Castelle C.J."/>
            <person name="Probst A.J."/>
            <person name="Thomas B.C."/>
            <person name="Singh A."/>
            <person name="Wilkins M.J."/>
            <person name="Karaoz U."/>
            <person name="Brodie E.L."/>
            <person name="Williams K.H."/>
            <person name="Hubbard S.S."/>
            <person name="Banfield J.F."/>
        </authorList>
    </citation>
    <scope>NUCLEOTIDE SEQUENCE [LARGE SCALE GENOMIC DNA]</scope>
</reference>
<keyword evidence="3" id="KW-0694">RNA-binding</keyword>
<dbReference type="NCBIfam" id="TIGR00166">
    <property type="entry name" value="S6"/>
    <property type="match status" value="1"/>
</dbReference>
<dbReference type="InterPro" id="IPR014717">
    <property type="entry name" value="Transl_elong_EF1B/ribsomal_bS6"/>
</dbReference>
<evidence type="ECO:0000256" key="2">
    <source>
        <dbReference type="ARBA" id="ARBA00035294"/>
    </source>
</evidence>
<keyword evidence="3" id="KW-0687">Ribonucleoprotein</keyword>
<evidence type="ECO:0000313" key="4">
    <source>
        <dbReference type="EMBL" id="OGH68854.1"/>
    </source>
</evidence>
<dbReference type="InterPro" id="IPR000529">
    <property type="entry name" value="Ribosomal_bS6"/>
</dbReference>
<dbReference type="GO" id="GO:0005840">
    <property type="term" value="C:ribosome"/>
    <property type="evidence" value="ECO:0007669"/>
    <property type="project" value="UniProtKB-KW"/>
</dbReference>
<dbReference type="GO" id="GO:0006412">
    <property type="term" value="P:translation"/>
    <property type="evidence" value="ECO:0007669"/>
    <property type="project" value="UniProtKB-UniRule"/>
</dbReference>
<sequence>MKKYELLLALPGTLDDKEVAARSEEILKLVKEYGEETDMTTMGKNRLAYPIRQIRYGYFYTIVFTATTEKLKILQDKLALMRDVLRAMITHFSTQLTASQKIAYSTDSTGITTMMEKEGALEEKVRVVPVEDKSDKGMAPRPAEKLDLEEINKKLDDLMSGDVAGV</sequence>
<accession>A0A1F6MB67</accession>
<gene>
    <name evidence="3" type="primary">rpsF</name>
    <name evidence="4" type="ORF">A2754_03345</name>
</gene>
<comment type="caution">
    <text evidence="4">The sequence shown here is derived from an EMBL/GenBank/DDBJ whole genome shotgun (WGS) entry which is preliminary data.</text>
</comment>
<comment type="function">
    <text evidence="3">Binds together with bS18 to 16S ribosomal RNA.</text>
</comment>
<dbReference type="Gene3D" id="3.30.70.60">
    <property type="match status" value="1"/>
</dbReference>
<keyword evidence="3" id="KW-0699">rRNA-binding</keyword>
<comment type="similarity">
    <text evidence="1 3">Belongs to the bacterial ribosomal protein bS6 family.</text>
</comment>
<keyword evidence="3 4" id="KW-0689">Ribosomal protein</keyword>